<comment type="caution">
    <text evidence="10">The sequence shown here is derived from an EMBL/GenBank/DDBJ whole genome shotgun (WGS) entry which is preliminary data.</text>
</comment>
<evidence type="ECO:0000313" key="11">
    <source>
        <dbReference type="Proteomes" id="UP000198647"/>
    </source>
</evidence>
<evidence type="ECO:0000256" key="6">
    <source>
        <dbReference type="ARBA" id="ARBA00035033"/>
    </source>
</evidence>
<dbReference type="Pfam" id="PF18185">
    <property type="entry name" value="STALD"/>
    <property type="match status" value="1"/>
</dbReference>
<dbReference type="InterPro" id="IPR029035">
    <property type="entry name" value="DHS-like_NAD/FAD-binding_dom"/>
</dbReference>
<keyword evidence="11" id="KW-1185">Reference proteome</keyword>
<organism evidence="10 11">
    <name type="scientific">Salimicrobium album</name>
    <dbReference type="NCBI Taxonomy" id="50717"/>
    <lineage>
        <taxon>Bacteria</taxon>
        <taxon>Bacillati</taxon>
        <taxon>Bacillota</taxon>
        <taxon>Bacilli</taxon>
        <taxon>Bacillales</taxon>
        <taxon>Bacillaceae</taxon>
        <taxon>Salimicrobium</taxon>
    </lineage>
</organism>
<evidence type="ECO:0000256" key="7">
    <source>
        <dbReference type="ARBA" id="ARBA00047575"/>
    </source>
</evidence>
<dbReference type="Proteomes" id="UP000198647">
    <property type="component" value="Unassembled WGS sequence"/>
</dbReference>
<dbReference type="PROSITE" id="PS50305">
    <property type="entry name" value="SIRTUIN"/>
    <property type="match status" value="1"/>
</dbReference>
<dbReference type="Pfam" id="PF13289">
    <property type="entry name" value="SIR2_2"/>
    <property type="match status" value="1"/>
</dbReference>
<name>A0A1H3E4Q2_9BACI</name>
<evidence type="ECO:0000256" key="5">
    <source>
        <dbReference type="ARBA" id="ARBA00035014"/>
    </source>
</evidence>
<comment type="similarity">
    <text evidence="5">Belongs to the soluble Thoeris ThsA family.</text>
</comment>
<keyword evidence="2" id="KW-0520">NAD</keyword>
<dbReference type="EMBL" id="FNOS01000002">
    <property type="protein sequence ID" value="SDX73655.1"/>
    <property type="molecule type" value="Genomic_DNA"/>
</dbReference>
<dbReference type="CDD" id="cd01406">
    <property type="entry name" value="SIR2-like"/>
    <property type="match status" value="1"/>
</dbReference>
<keyword evidence="3" id="KW-0051">Antiviral defense</keyword>
<reference evidence="10 11" key="1">
    <citation type="submission" date="2016-10" db="EMBL/GenBank/DDBJ databases">
        <authorList>
            <person name="Varghese N."/>
            <person name="Submissions S."/>
        </authorList>
    </citation>
    <scope>NUCLEOTIDE SEQUENCE [LARGE SCALE GENOMIC DNA]</scope>
    <source>
        <strain evidence="10 11">DSM 20748</strain>
    </source>
</reference>
<accession>A0A1H3E4Q2</accession>
<evidence type="ECO:0000256" key="4">
    <source>
        <dbReference type="ARBA" id="ARBA00034327"/>
    </source>
</evidence>
<evidence type="ECO:0000313" key="10">
    <source>
        <dbReference type="EMBL" id="SDX73655.1"/>
    </source>
</evidence>
<dbReference type="EC" id="3.2.2.5" evidence="4"/>
<proteinExistence type="inferred from homology"/>
<protein>
    <recommendedName>
        <fullName evidence="6">NAD(+) hydrolase ThsA</fullName>
        <ecNumber evidence="4">3.2.2.5</ecNumber>
    </recommendedName>
</protein>
<comment type="caution">
    <text evidence="8">Lacks conserved residue(s) required for the propagation of feature annotation.</text>
</comment>
<dbReference type="SUPFAM" id="SSF52467">
    <property type="entry name" value="DHS-like NAD/FAD-binding domain"/>
    <property type="match status" value="1"/>
</dbReference>
<dbReference type="InterPro" id="IPR041486">
    <property type="entry name" value="ThsA_STALD"/>
</dbReference>
<evidence type="ECO:0000256" key="8">
    <source>
        <dbReference type="PROSITE-ProRule" id="PRU00236"/>
    </source>
</evidence>
<dbReference type="InterPro" id="IPR026590">
    <property type="entry name" value="Ssirtuin_cat_dom"/>
</dbReference>
<evidence type="ECO:0000256" key="1">
    <source>
        <dbReference type="ARBA" id="ARBA00022801"/>
    </source>
</evidence>
<keyword evidence="1" id="KW-0378">Hydrolase</keyword>
<gene>
    <name evidence="10" type="ORF">SAMN04488081_1248</name>
</gene>
<evidence type="ECO:0000259" key="9">
    <source>
        <dbReference type="PROSITE" id="PS50305"/>
    </source>
</evidence>
<sequence>MSTSVREFKRDFLKSLKEDNAAIFAGAGLSRTQGFVNWKELLRELAEYIGLDVDKESDLAEIAQFYVNSKRQNRHSLNQKLLEEFTKDAVTSENLRILASLPIFNYWTTNYDKLLEKALEEQNRKPDVKTAQQDLAQNVPQRDAIVYKMHGDINRPEETVLIKDDYEAYNEHRKLFTTNLQGDLISKTFLFIGFSFEDPNLNFILSSIRLLLGENSRDHYCFFRRLQEKDFDYKEDYIYEKTKQDLKIEDLQRYSINAVLVDEYEEITGILKDIERKYKLNNILISGSAATYEPFDEKEGQSFIHELSKSIVDEGWKTINGFGLGVGDFVINGALQSIKDSKYKKVTDYLELKPFPQFGDNLKEQWSSYREDIISSSGIAIFVFGNKNKNGEIVEADGVLEEFEIAKKQNKYIIPVGITGHASKTIYEEIRNDSTNYDYLQGHLETLAEEKEPEKLIKHIIMLIKSIQKY</sequence>
<evidence type="ECO:0000256" key="3">
    <source>
        <dbReference type="ARBA" id="ARBA00023118"/>
    </source>
</evidence>
<feature type="domain" description="Deacetylase sirtuin-type" evidence="9">
    <location>
        <begin position="1"/>
        <end position="268"/>
    </location>
</feature>
<comment type="catalytic activity">
    <reaction evidence="7">
        <text>NAD(+) + H2O = ADP-D-ribose + nicotinamide + H(+)</text>
        <dbReference type="Rhea" id="RHEA:16301"/>
        <dbReference type="ChEBI" id="CHEBI:15377"/>
        <dbReference type="ChEBI" id="CHEBI:15378"/>
        <dbReference type="ChEBI" id="CHEBI:17154"/>
        <dbReference type="ChEBI" id="CHEBI:57540"/>
        <dbReference type="ChEBI" id="CHEBI:57967"/>
        <dbReference type="EC" id="3.2.2.5"/>
    </reaction>
    <physiologicalReaction direction="left-to-right" evidence="7">
        <dbReference type="Rhea" id="RHEA:16302"/>
    </physiologicalReaction>
</comment>
<evidence type="ECO:0000256" key="2">
    <source>
        <dbReference type="ARBA" id="ARBA00023027"/>
    </source>
</evidence>